<dbReference type="EMBL" id="RRYP01002404">
    <property type="protein sequence ID" value="TNV84804.1"/>
    <property type="molecule type" value="Genomic_DNA"/>
</dbReference>
<evidence type="ECO:0000313" key="1">
    <source>
        <dbReference type="EMBL" id="TNV84804.1"/>
    </source>
</evidence>
<name>A0A8J8P2X4_HALGN</name>
<protein>
    <submittedName>
        <fullName evidence="1">Uncharacterized protein</fullName>
    </submittedName>
</protein>
<dbReference type="AlphaFoldDB" id="A0A8J8P2X4"/>
<gene>
    <name evidence="1" type="ORF">FGO68_gene2557</name>
</gene>
<dbReference type="Proteomes" id="UP000785679">
    <property type="component" value="Unassembled WGS sequence"/>
</dbReference>
<proteinExistence type="predicted"/>
<keyword evidence="2" id="KW-1185">Reference proteome</keyword>
<organism evidence="1 2">
    <name type="scientific">Halteria grandinella</name>
    <dbReference type="NCBI Taxonomy" id="5974"/>
    <lineage>
        <taxon>Eukaryota</taxon>
        <taxon>Sar</taxon>
        <taxon>Alveolata</taxon>
        <taxon>Ciliophora</taxon>
        <taxon>Intramacronucleata</taxon>
        <taxon>Spirotrichea</taxon>
        <taxon>Stichotrichia</taxon>
        <taxon>Sporadotrichida</taxon>
        <taxon>Halteriidae</taxon>
        <taxon>Halteria</taxon>
    </lineage>
</organism>
<sequence length="307" mass="35665">MDEESREQVTLDKFQLRMKNPIGAYKRDMREPIELGNVSSPQKQQVKEIFQHQRGGWEKRVGRGQEHVRQAYGDVTQQDNPYGIPNTDDLISRVKCDLATNLTKQMQRITQSKNSFYQLLTLRQQQVQPIKRNSDAYSINQVKTREAVFGPQITSSRNTSSPNRLAQFLNKRYDSQQKFLTYEGYTQRKIIDPKKEESKWLSRNNNDYLLLPKIKAALTEINDASNNKILQVPLKTNTERLSNRLYQNLDESITTLNNQLKQERFLAAHDGGGILGIKAKRDTNDSYMLTSRIRNRYHPTNDSLSQI</sequence>
<reference evidence="1" key="1">
    <citation type="submission" date="2019-06" db="EMBL/GenBank/DDBJ databases">
        <authorList>
            <person name="Zheng W."/>
        </authorList>
    </citation>
    <scope>NUCLEOTIDE SEQUENCE</scope>
    <source>
        <strain evidence="1">QDHG01</strain>
    </source>
</reference>
<comment type="caution">
    <text evidence="1">The sequence shown here is derived from an EMBL/GenBank/DDBJ whole genome shotgun (WGS) entry which is preliminary data.</text>
</comment>
<evidence type="ECO:0000313" key="2">
    <source>
        <dbReference type="Proteomes" id="UP000785679"/>
    </source>
</evidence>
<accession>A0A8J8P2X4</accession>